<dbReference type="Gene3D" id="3.30.70.270">
    <property type="match status" value="1"/>
</dbReference>
<proteinExistence type="predicted"/>
<evidence type="ECO:0000259" key="2">
    <source>
        <dbReference type="PROSITE" id="PS50887"/>
    </source>
</evidence>
<sequence>MVNSRAITFVLGVLAACLGVAALFTDIALLGFAAGMAGGAAGLVALTLRLDDPSARSDERALFEAQIDDQVHAVAAAQEQLAQAERTISQLEADAAAAVSSPEEELSQVTAEDSSLLVDAESQLFSEAYFMVALDARIASARRHLRPVGIALIELIQGDAESKIPVVAASAAESIRETIRDADTACRLDDGTFAIILEDTPENGAVWTVERVRRNVVSKYGNHIMWAGVACYPAHAFTAEELLGQARVALQAAREWKQDRIEVALSE</sequence>
<name>A0A6J6UFR9_9ZZZZ</name>
<dbReference type="PROSITE" id="PS51257">
    <property type="entry name" value="PROKAR_LIPOPROTEIN"/>
    <property type="match status" value="1"/>
</dbReference>
<evidence type="ECO:0000256" key="1">
    <source>
        <dbReference type="SAM" id="Coils"/>
    </source>
</evidence>
<reference evidence="3" key="1">
    <citation type="submission" date="2020-05" db="EMBL/GenBank/DDBJ databases">
        <authorList>
            <person name="Chiriac C."/>
            <person name="Salcher M."/>
            <person name="Ghai R."/>
            <person name="Kavagutti S V."/>
        </authorList>
    </citation>
    <scope>NUCLEOTIDE SEQUENCE</scope>
</reference>
<dbReference type="InterPro" id="IPR043128">
    <property type="entry name" value="Rev_trsase/Diguanyl_cyclase"/>
</dbReference>
<evidence type="ECO:0000313" key="4">
    <source>
        <dbReference type="EMBL" id="CAB4905497.1"/>
    </source>
</evidence>
<feature type="coiled-coil region" evidence="1">
    <location>
        <begin position="67"/>
        <end position="101"/>
    </location>
</feature>
<dbReference type="AlphaFoldDB" id="A0A6J6UFR9"/>
<dbReference type="SMART" id="SM00267">
    <property type="entry name" value="GGDEF"/>
    <property type="match status" value="1"/>
</dbReference>
<keyword evidence="1" id="KW-0175">Coiled coil</keyword>
<dbReference type="PROSITE" id="PS50887">
    <property type="entry name" value="GGDEF"/>
    <property type="match status" value="1"/>
</dbReference>
<protein>
    <submittedName>
        <fullName evidence="3">Unannotated protein</fullName>
    </submittedName>
</protein>
<dbReference type="InterPro" id="IPR029787">
    <property type="entry name" value="Nucleotide_cyclase"/>
</dbReference>
<dbReference type="EMBL" id="CAEZYU010000133">
    <property type="protein sequence ID" value="CAB4758622.1"/>
    <property type="molecule type" value="Genomic_DNA"/>
</dbReference>
<organism evidence="3">
    <name type="scientific">freshwater metagenome</name>
    <dbReference type="NCBI Taxonomy" id="449393"/>
    <lineage>
        <taxon>unclassified sequences</taxon>
        <taxon>metagenomes</taxon>
        <taxon>ecological metagenomes</taxon>
    </lineage>
</organism>
<dbReference type="SUPFAM" id="SSF55073">
    <property type="entry name" value="Nucleotide cyclase"/>
    <property type="match status" value="1"/>
</dbReference>
<dbReference type="Pfam" id="PF00990">
    <property type="entry name" value="GGDEF"/>
    <property type="match status" value="1"/>
</dbReference>
<evidence type="ECO:0000313" key="3">
    <source>
        <dbReference type="EMBL" id="CAB4758622.1"/>
    </source>
</evidence>
<gene>
    <name evidence="3" type="ORF">UFOPK2766_02076</name>
    <name evidence="4" type="ORF">UFOPK3519_01075</name>
</gene>
<dbReference type="EMBL" id="CAFBMG010000081">
    <property type="protein sequence ID" value="CAB4905497.1"/>
    <property type="molecule type" value="Genomic_DNA"/>
</dbReference>
<feature type="domain" description="GGDEF" evidence="2">
    <location>
        <begin position="146"/>
        <end position="267"/>
    </location>
</feature>
<dbReference type="InterPro" id="IPR000160">
    <property type="entry name" value="GGDEF_dom"/>
</dbReference>
<accession>A0A6J6UFR9</accession>